<name>A0A9C5ZLR3_9MUSC</name>
<dbReference type="AlphaFoldDB" id="A0A9C5ZLR3"/>
<dbReference type="KEGG" id="gfs:119643208"/>
<organism evidence="1 2">
    <name type="scientific">Glossina fuscipes</name>
    <dbReference type="NCBI Taxonomy" id="7396"/>
    <lineage>
        <taxon>Eukaryota</taxon>
        <taxon>Metazoa</taxon>
        <taxon>Ecdysozoa</taxon>
        <taxon>Arthropoda</taxon>
        <taxon>Hexapoda</taxon>
        <taxon>Insecta</taxon>
        <taxon>Pterygota</taxon>
        <taxon>Neoptera</taxon>
        <taxon>Endopterygota</taxon>
        <taxon>Diptera</taxon>
        <taxon>Brachycera</taxon>
        <taxon>Muscomorpha</taxon>
        <taxon>Hippoboscoidea</taxon>
        <taxon>Glossinidae</taxon>
        <taxon>Glossina</taxon>
    </lineage>
</organism>
<gene>
    <name evidence="2" type="primary">LOC119643208</name>
</gene>
<evidence type="ECO:0000313" key="2">
    <source>
        <dbReference type="RefSeq" id="XP_037898480.1"/>
    </source>
</evidence>
<accession>A0A9C5ZLR3</accession>
<evidence type="ECO:0000313" key="1">
    <source>
        <dbReference type="Proteomes" id="UP000092443"/>
    </source>
</evidence>
<dbReference type="RefSeq" id="XP_037898480.1">
    <property type="nucleotide sequence ID" value="XM_038042552.1"/>
</dbReference>
<dbReference type="Proteomes" id="UP000092443">
    <property type="component" value="Unplaced"/>
</dbReference>
<proteinExistence type="predicted"/>
<keyword evidence="1" id="KW-1185">Reference proteome</keyword>
<protein>
    <submittedName>
        <fullName evidence="2">Uncharacterized protein LOC119643208</fullName>
    </submittedName>
</protein>
<dbReference type="GeneID" id="119643208"/>
<reference evidence="2" key="1">
    <citation type="submission" date="2025-08" db="UniProtKB">
        <authorList>
            <consortium name="RefSeq"/>
        </authorList>
    </citation>
    <scope>IDENTIFICATION</scope>
    <source>
        <tissue evidence="2">Whole body pupa</tissue>
    </source>
</reference>
<sequence length="127" mass="14842">MLVNMATNSKAYSLLRKLKPLDDYPLRLSREDSVQLTRRLTKHQRATQFNRNVKSYNLRSTVVNFVESQEVYRRNFKQSSFVKCYNAKLGPVLVKARIRRKIGNSCYELEDLQGNVVGIYHAKDSKQ</sequence>